<dbReference type="InterPro" id="IPR002938">
    <property type="entry name" value="FAD-bd"/>
</dbReference>
<keyword evidence="4" id="KW-0285">Flavoprotein</keyword>
<accession>A0ABY9TM21</accession>
<name>A0ABY9TM21_9GAMM</name>
<protein>
    <submittedName>
        <fullName evidence="9">FAD-dependent monooxygenase</fullName>
    </submittedName>
</protein>
<dbReference type="GO" id="GO:0004497">
    <property type="term" value="F:monooxygenase activity"/>
    <property type="evidence" value="ECO:0007669"/>
    <property type="project" value="UniProtKB-KW"/>
</dbReference>
<dbReference type="Gene3D" id="3.50.50.60">
    <property type="entry name" value="FAD/NAD(P)-binding domain"/>
    <property type="match status" value="2"/>
</dbReference>
<organism evidence="9 10">
    <name type="scientific">Thalassotalea nanhaiensis</name>
    <dbReference type="NCBI Taxonomy" id="3065648"/>
    <lineage>
        <taxon>Bacteria</taxon>
        <taxon>Pseudomonadati</taxon>
        <taxon>Pseudomonadota</taxon>
        <taxon>Gammaproteobacteria</taxon>
        <taxon>Alteromonadales</taxon>
        <taxon>Colwelliaceae</taxon>
        <taxon>Thalassotalea</taxon>
    </lineage>
</organism>
<evidence type="ECO:0000256" key="6">
    <source>
        <dbReference type="ARBA" id="ARBA00023002"/>
    </source>
</evidence>
<sequence length="389" mass="42969">MLKVDCLVIGGGMVGAATALSLADLGLKVALVEAHAPQEYSPEQDFDLRVSAISLASEQLLQQLNAWQQVQNWRSCVYQRLGVWEDDIAYAEFNAEEIQQPHLGHIIENRLIQLALWQQLEQKTNVTLLCPEQLDTFSQSSNKVIAQLTHSQVEANFIIGADGANSKVRQIAGIGITGWDYQQSAMLINVKTDQEQQNITWQKFVPGGPLAFLPMPNNNASLVWYQDKAEIKRLSALTNEQLQTEVLENFPKRLGNVEVIAKGAFPLTRRHANDYVKGRVVLLGDAAHTINPLAGQGVNLGFKDVAALQNVIAKAIGSGENYHDISVLKRYERSRRTDNLLMMTGMDAIYTTFANPSTPIKLLRNIGIFAAHRAPVLKKKALAYACGVS</sequence>
<comment type="pathway">
    <text evidence="2">Cofactor biosynthesis; ubiquinone biosynthesis.</text>
</comment>
<evidence type="ECO:0000256" key="5">
    <source>
        <dbReference type="ARBA" id="ARBA00022827"/>
    </source>
</evidence>
<dbReference type="EMBL" id="CP134146">
    <property type="protein sequence ID" value="WNC69765.1"/>
    <property type="molecule type" value="Genomic_DNA"/>
</dbReference>
<dbReference type="PRINTS" id="PR00420">
    <property type="entry name" value="RNGMNOXGNASE"/>
</dbReference>
<comment type="cofactor">
    <cofactor evidence="1">
        <name>FAD</name>
        <dbReference type="ChEBI" id="CHEBI:57692"/>
    </cofactor>
</comment>
<evidence type="ECO:0000256" key="7">
    <source>
        <dbReference type="ARBA" id="ARBA00023033"/>
    </source>
</evidence>
<keyword evidence="6" id="KW-0560">Oxidoreductase</keyword>
<dbReference type="RefSeq" id="WP_348388908.1">
    <property type="nucleotide sequence ID" value="NZ_CP134146.1"/>
</dbReference>
<keyword evidence="10" id="KW-1185">Reference proteome</keyword>
<dbReference type="InterPro" id="IPR010971">
    <property type="entry name" value="UbiH/COQ6"/>
</dbReference>
<reference evidence="10" key="1">
    <citation type="submission" date="2023-09" db="EMBL/GenBank/DDBJ databases">
        <authorList>
            <person name="Li S."/>
            <person name="Li X."/>
            <person name="Zhang C."/>
            <person name="Zhao Z."/>
        </authorList>
    </citation>
    <scope>NUCLEOTIDE SEQUENCE [LARGE SCALE GENOMIC DNA]</scope>
    <source>
        <strain evidence="10">SQ345</strain>
    </source>
</reference>
<evidence type="ECO:0000256" key="3">
    <source>
        <dbReference type="ARBA" id="ARBA00005349"/>
    </source>
</evidence>
<evidence type="ECO:0000259" key="8">
    <source>
        <dbReference type="Pfam" id="PF01494"/>
    </source>
</evidence>
<evidence type="ECO:0000256" key="4">
    <source>
        <dbReference type="ARBA" id="ARBA00022630"/>
    </source>
</evidence>
<dbReference type="SUPFAM" id="SSF51905">
    <property type="entry name" value="FAD/NAD(P)-binding domain"/>
    <property type="match status" value="1"/>
</dbReference>
<gene>
    <name evidence="9" type="ORF">RI845_06355</name>
</gene>
<feature type="domain" description="FAD-binding" evidence="8">
    <location>
        <begin position="3"/>
        <end position="336"/>
    </location>
</feature>
<dbReference type="InterPro" id="IPR051205">
    <property type="entry name" value="UbiH/COQ6_monooxygenase"/>
</dbReference>
<dbReference type="NCBIfam" id="TIGR01988">
    <property type="entry name" value="Ubi-OHases"/>
    <property type="match status" value="1"/>
</dbReference>
<evidence type="ECO:0000256" key="2">
    <source>
        <dbReference type="ARBA" id="ARBA00004749"/>
    </source>
</evidence>
<dbReference type="PANTHER" id="PTHR43876">
    <property type="entry name" value="UBIQUINONE BIOSYNTHESIS MONOOXYGENASE COQ6, MITOCHONDRIAL"/>
    <property type="match status" value="1"/>
</dbReference>
<keyword evidence="5" id="KW-0274">FAD</keyword>
<dbReference type="Proteomes" id="UP001248581">
    <property type="component" value="Chromosome"/>
</dbReference>
<evidence type="ECO:0000313" key="9">
    <source>
        <dbReference type="EMBL" id="WNC69765.1"/>
    </source>
</evidence>
<dbReference type="Pfam" id="PF01494">
    <property type="entry name" value="FAD_binding_3"/>
    <property type="match status" value="1"/>
</dbReference>
<dbReference type="InterPro" id="IPR036188">
    <property type="entry name" value="FAD/NAD-bd_sf"/>
</dbReference>
<dbReference type="PANTHER" id="PTHR43876:SF10">
    <property type="entry name" value="3-DEMETHOXYUBIQUINOL 3-HYDROXYLASE"/>
    <property type="match status" value="1"/>
</dbReference>
<comment type="similarity">
    <text evidence="3">Belongs to the UbiH/COQ6 family.</text>
</comment>
<evidence type="ECO:0000313" key="10">
    <source>
        <dbReference type="Proteomes" id="UP001248581"/>
    </source>
</evidence>
<proteinExistence type="inferred from homology"/>
<keyword evidence="7 9" id="KW-0503">Monooxygenase</keyword>
<evidence type="ECO:0000256" key="1">
    <source>
        <dbReference type="ARBA" id="ARBA00001974"/>
    </source>
</evidence>